<dbReference type="GO" id="GO:0016763">
    <property type="term" value="F:pentosyltransferase activity"/>
    <property type="evidence" value="ECO:0007669"/>
    <property type="project" value="TreeGrafter"/>
</dbReference>
<feature type="transmembrane region" description="Helical" evidence="9">
    <location>
        <begin position="487"/>
        <end position="506"/>
    </location>
</feature>
<keyword evidence="7 9" id="KW-0472">Membrane</keyword>
<keyword evidence="2" id="KW-1003">Cell membrane</keyword>
<evidence type="ECO:0000256" key="5">
    <source>
        <dbReference type="ARBA" id="ARBA00022692"/>
    </source>
</evidence>
<evidence type="ECO:0000256" key="4">
    <source>
        <dbReference type="ARBA" id="ARBA00022679"/>
    </source>
</evidence>
<feature type="region of interest" description="Disordered" evidence="8">
    <location>
        <begin position="651"/>
        <end position="670"/>
    </location>
</feature>
<sequence>MTLTPALSESEGQLFEPVSADSASSARAAAAALSTLLSEREQQLSASVDSLFVTGLQADRRLSEISIMLGDLAAAGGYQVPDLTAAQEVIVDAQHPAVIEAEQILADQRIKMGRTRRVGPEVGRIERRITFVAFTALFIAIGYISARVGGMIPGDALSRVGSGQSVLFSRDPHLEALGFIWGPFPTMFQLPFIALRAFWLPFTSTGMAAIVVSALFMAGTLSQLLAWGIETGTKQWFRIAAVLLVAAQPLIWTHGGNGMSEACWLFFLVLATRHLARWIETDDTRSLVVVGSAIAAGYLTRYETAAVFAAVLPVVALVTWNRSAAQGVTPRSAMNRRWDTVVDLTILAFPVVVTMVAWAVASWAIIGEPFPQFTSAYGNSALVARSAASNIELIGDAASAGRAWFFIRQMLVASPLLVVLAVMALWGTRRTCLRATVALAVLGSPLALQLLFAAKGSTFPWLRYTVIAVVLAAALAMVIASEPPKRSVWVTGFALFALLPGIFWTLHVVQTEQYASFDQTEAIEALSLGINGDSVDPMRSMTIMGQQVAEEIDTRLDVEPGTVLMDQAGIGVLPAAPRPNVYVVPSDRDFGPAVAAPQDFGVRYLLLLESSGADQLVSQFPDLWEGGGTGFAKQVAEWGDESAPKTHYRLFEVKDPDPTNRAQPDPEFGR</sequence>
<name>A0A6J6P7U7_9ZZZZ</name>
<evidence type="ECO:0000313" key="10">
    <source>
        <dbReference type="EMBL" id="CAB4692404.1"/>
    </source>
</evidence>
<dbReference type="AlphaFoldDB" id="A0A6J6P7U7"/>
<accession>A0A6J6P7U7</accession>
<organism evidence="10">
    <name type="scientific">freshwater metagenome</name>
    <dbReference type="NCBI Taxonomy" id="449393"/>
    <lineage>
        <taxon>unclassified sequences</taxon>
        <taxon>metagenomes</taxon>
        <taxon>ecological metagenomes</taxon>
    </lineage>
</organism>
<comment type="subcellular location">
    <subcellularLocation>
        <location evidence="1">Cell membrane</location>
        <topology evidence="1">Multi-pass membrane protein</topology>
    </subcellularLocation>
</comment>
<evidence type="ECO:0000256" key="9">
    <source>
        <dbReference type="SAM" id="Phobius"/>
    </source>
</evidence>
<evidence type="ECO:0000256" key="6">
    <source>
        <dbReference type="ARBA" id="ARBA00022989"/>
    </source>
</evidence>
<evidence type="ECO:0000256" key="2">
    <source>
        <dbReference type="ARBA" id="ARBA00022475"/>
    </source>
</evidence>
<feature type="transmembrane region" description="Helical" evidence="9">
    <location>
        <begin position="341"/>
        <end position="366"/>
    </location>
</feature>
<feature type="transmembrane region" description="Helical" evidence="9">
    <location>
        <begin position="207"/>
        <end position="229"/>
    </location>
</feature>
<keyword evidence="3" id="KW-0328">Glycosyltransferase</keyword>
<dbReference type="PANTHER" id="PTHR33908:SF11">
    <property type="entry name" value="MEMBRANE PROTEIN"/>
    <property type="match status" value="1"/>
</dbReference>
<evidence type="ECO:0000256" key="3">
    <source>
        <dbReference type="ARBA" id="ARBA00022676"/>
    </source>
</evidence>
<keyword evidence="6 9" id="KW-1133">Transmembrane helix</keyword>
<feature type="transmembrane region" description="Helical" evidence="9">
    <location>
        <begin position="461"/>
        <end position="480"/>
    </location>
</feature>
<feature type="transmembrane region" description="Helical" evidence="9">
    <location>
        <begin position="433"/>
        <end position="455"/>
    </location>
</feature>
<reference evidence="10" key="1">
    <citation type="submission" date="2020-05" db="EMBL/GenBank/DDBJ databases">
        <authorList>
            <person name="Chiriac C."/>
            <person name="Salcher M."/>
            <person name="Ghai R."/>
            <person name="Kavagutti S V."/>
        </authorList>
    </citation>
    <scope>NUCLEOTIDE SEQUENCE</scope>
</reference>
<gene>
    <name evidence="10" type="ORF">UFOPK2582_00499</name>
</gene>
<keyword evidence="4" id="KW-0808">Transferase</keyword>
<evidence type="ECO:0000256" key="7">
    <source>
        <dbReference type="ARBA" id="ARBA00023136"/>
    </source>
</evidence>
<feature type="transmembrane region" description="Helical" evidence="9">
    <location>
        <begin position="129"/>
        <end position="146"/>
    </location>
</feature>
<protein>
    <submittedName>
        <fullName evidence="10">Unannotated protein</fullName>
    </submittedName>
</protein>
<dbReference type="InterPro" id="IPR050297">
    <property type="entry name" value="LipidA_mod_glycosyltrf_83"/>
</dbReference>
<evidence type="ECO:0000256" key="8">
    <source>
        <dbReference type="SAM" id="MobiDB-lite"/>
    </source>
</evidence>
<proteinExistence type="predicted"/>
<dbReference type="EMBL" id="CAEZXS010000040">
    <property type="protein sequence ID" value="CAB4692404.1"/>
    <property type="molecule type" value="Genomic_DNA"/>
</dbReference>
<dbReference type="GO" id="GO:0005886">
    <property type="term" value="C:plasma membrane"/>
    <property type="evidence" value="ECO:0007669"/>
    <property type="project" value="UniProtKB-SubCell"/>
</dbReference>
<dbReference type="PANTHER" id="PTHR33908">
    <property type="entry name" value="MANNOSYLTRANSFERASE YKCB-RELATED"/>
    <property type="match status" value="1"/>
</dbReference>
<dbReference type="GO" id="GO:0008610">
    <property type="term" value="P:lipid biosynthetic process"/>
    <property type="evidence" value="ECO:0007669"/>
    <property type="project" value="UniProtKB-ARBA"/>
</dbReference>
<feature type="transmembrane region" description="Helical" evidence="9">
    <location>
        <begin position="176"/>
        <end position="195"/>
    </location>
</feature>
<feature type="transmembrane region" description="Helical" evidence="9">
    <location>
        <begin position="405"/>
        <end position="426"/>
    </location>
</feature>
<keyword evidence="5 9" id="KW-0812">Transmembrane</keyword>
<evidence type="ECO:0000256" key="1">
    <source>
        <dbReference type="ARBA" id="ARBA00004651"/>
    </source>
</evidence>